<dbReference type="Proteomes" id="UP000187717">
    <property type="component" value="Unassembled WGS sequence"/>
</dbReference>
<reference evidence="1 2" key="1">
    <citation type="submission" date="2017-01" db="EMBL/GenBank/DDBJ databases">
        <authorList>
            <consortium name="Pathogen Informatics"/>
        </authorList>
    </citation>
    <scope>NUCLEOTIDE SEQUENCE [LARGE SCALE GENOMIC DNA]</scope>
    <source>
        <strain evidence="1 2">3626STDY6095480</strain>
    </source>
</reference>
<evidence type="ECO:0000313" key="2">
    <source>
        <dbReference type="Proteomes" id="UP000187717"/>
    </source>
</evidence>
<proteinExistence type="predicted"/>
<name>A0ABD7MP69_SHISO</name>
<dbReference type="AlphaFoldDB" id="A0ABD7MP69"/>
<accession>A0ABD7MP69</accession>
<dbReference type="EMBL" id="FTXV01000264">
    <property type="protein sequence ID" value="SJE69092.1"/>
    <property type="molecule type" value="Genomic_DNA"/>
</dbReference>
<organism evidence="1 2">
    <name type="scientific">Shigella sonnei</name>
    <dbReference type="NCBI Taxonomy" id="624"/>
    <lineage>
        <taxon>Bacteria</taxon>
        <taxon>Pseudomonadati</taxon>
        <taxon>Pseudomonadota</taxon>
        <taxon>Gammaproteobacteria</taxon>
        <taxon>Enterobacterales</taxon>
        <taxon>Enterobacteriaceae</taxon>
        <taxon>Shigella</taxon>
    </lineage>
</organism>
<sequence>MTRDMKVHNQQWLDDLGVHGGSAIPLVTGDFEVARLNRRYTEENIDRLIFPVLIKSIRQYCEKVIVPVRDKTYYPILREAGVWAVQGEFRPMRFEQCEKLIG</sequence>
<evidence type="ECO:0000313" key="1">
    <source>
        <dbReference type="EMBL" id="SJE69092.1"/>
    </source>
</evidence>
<gene>
    <name evidence="1" type="ORF">SAMEA3356023_04701</name>
</gene>
<comment type="caution">
    <text evidence="1">The sequence shown here is derived from an EMBL/GenBank/DDBJ whole genome shotgun (WGS) entry which is preliminary data.</text>
</comment>
<protein>
    <submittedName>
        <fullName evidence="1">Uncharacterized protein</fullName>
    </submittedName>
</protein>